<dbReference type="NCBIfam" id="TIGR01624">
    <property type="entry name" value="LRP1_Cterm"/>
    <property type="match status" value="1"/>
</dbReference>
<dbReference type="Gramene" id="HORVU.10TJ18.PROJ.5HG00321280.1">
    <property type="protein sequence ID" value="cds:HORVU.10TJ18.PROJ.5HG00321280.1"/>
    <property type="gene ID" value="HORVU.10TJ18.PROJ.5HG00321280"/>
</dbReference>
<evidence type="ECO:0000313" key="9">
    <source>
        <dbReference type="EMBL" id="AOZ21467.1"/>
    </source>
</evidence>
<evidence type="ECO:0000256" key="4">
    <source>
        <dbReference type="ARBA" id="ARBA00022833"/>
    </source>
</evidence>
<evidence type="ECO:0000256" key="1">
    <source>
        <dbReference type="ARBA" id="ARBA00004123"/>
    </source>
</evidence>
<evidence type="ECO:0000256" key="5">
    <source>
        <dbReference type="ARBA" id="ARBA00023125"/>
    </source>
</evidence>
<feature type="compositionally biased region" description="Polar residues" evidence="8">
    <location>
        <begin position="185"/>
        <end position="194"/>
    </location>
</feature>
<keyword evidence="7" id="KW-0539">Nucleus</keyword>
<dbReference type="GO" id="GO:0045893">
    <property type="term" value="P:positive regulation of DNA-templated transcription"/>
    <property type="evidence" value="ECO:0007669"/>
    <property type="project" value="TreeGrafter"/>
</dbReference>
<comment type="similarity">
    <text evidence="2">Belongs to the SHI protein family.</text>
</comment>
<dbReference type="GO" id="GO:0046872">
    <property type="term" value="F:metal ion binding"/>
    <property type="evidence" value="ECO:0007669"/>
    <property type="project" value="UniProtKB-KW"/>
</dbReference>
<dbReference type="AlphaFoldDB" id="A0A1I9RHF0"/>
<gene>
    <name evidence="9" type="primary">Vrs2</name>
</gene>
<dbReference type="Gramene" id="HORVU.HID380.PROJ.5HG00322580.1">
    <property type="protein sequence ID" value="cds:HORVU.HID380.PROJ.5HG00322580.1"/>
    <property type="gene ID" value="HORVU.HID380.PROJ.5HG00322580"/>
</dbReference>
<dbReference type="GO" id="GO:0003700">
    <property type="term" value="F:DNA-binding transcription factor activity"/>
    <property type="evidence" value="ECO:0007669"/>
    <property type="project" value="InterPro"/>
</dbReference>
<evidence type="ECO:0000256" key="6">
    <source>
        <dbReference type="ARBA" id="ARBA00023159"/>
    </source>
</evidence>
<dbReference type="PANTHER" id="PTHR31604:SF57">
    <property type="entry name" value="PROTEIN SHORT INTERNODES 1"/>
    <property type="match status" value="1"/>
</dbReference>
<keyword evidence="5" id="KW-0238">DNA-binding</keyword>
<feature type="compositionally biased region" description="Low complexity" evidence="8">
    <location>
        <begin position="152"/>
        <end position="169"/>
    </location>
</feature>
<accession>A0A1I9RHF0</accession>
<feature type="compositionally biased region" description="Gly residues" evidence="8">
    <location>
        <begin position="1"/>
        <end position="12"/>
    </location>
</feature>
<protein>
    <submittedName>
        <fullName evidence="9">SHI</fullName>
    </submittedName>
</protein>
<organism evidence="9">
    <name type="scientific">Hordeum vulgare</name>
    <name type="common">Barley</name>
    <dbReference type="NCBI Taxonomy" id="4513"/>
    <lineage>
        <taxon>Eukaryota</taxon>
        <taxon>Viridiplantae</taxon>
        <taxon>Streptophyta</taxon>
        <taxon>Embryophyta</taxon>
        <taxon>Tracheophyta</taxon>
        <taxon>Spermatophyta</taxon>
        <taxon>Magnoliopsida</taxon>
        <taxon>Liliopsida</taxon>
        <taxon>Poales</taxon>
        <taxon>Poaceae</taxon>
        <taxon>BOP clade</taxon>
        <taxon>Pooideae</taxon>
        <taxon>Triticodae</taxon>
        <taxon>Triticeae</taxon>
        <taxon>Hordeinae</taxon>
        <taxon>Hordeum</taxon>
    </lineage>
</organism>
<comment type="subcellular location">
    <subcellularLocation>
        <location evidence="1">Nucleus</location>
    </subcellularLocation>
</comment>
<keyword evidence="6" id="KW-0010">Activator</keyword>
<keyword evidence="4" id="KW-0862">Zinc</keyword>
<dbReference type="InterPro" id="IPR006510">
    <property type="entry name" value="Znf_LRP1"/>
</dbReference>
<dbReference type="InterPro" id="IPR007818">
    <property type="entry name" value="SHI"/>
</dbReference>
<dbReference type="ExpressionAtlas" id="A0A1I9RHF0">
    <property type="expression patterns" value="baseline and differential"/>
</dbReference>
<dbReference type="GO" id="GO:0005634">
    <property type="term" value="C:nucleus"/>
    <property type="evidence" value="ECO:0007669"/>
    <property type="project" value="UniProtKB-SubCell"/>
</dbReference>
<feature type="region of interest" description="Disordered" evidence="8">
    <location>
        <begin position="144"/>
        <end position="194"/>
    </location>
</feature>
<dbReference type="EMBL" id="KX601697">
    <property type="protein sequence ID" value="AOZ21467.1"/>
    <property type="molecule type" value="Genomic_DNA"/>
</dbReference>
<dbReference type="GO" id="GO:0003677">
    <property type="term" value="F:DNA binding"/>
    <property type="evidence" value="ECO:0007669"/>
    <property type="project" value="UniProtKB-KW"/>
</dbReference>
<evidence type="ECO:0000256" key="8">
    <source>
        <dbReference type="SAM" id="MobiDB-lite"/>
    </source>
</evidence>
<keyword evidence="3" id="KW-0479">Metal-binding</keyword>
<dbReference type="Gramene" id="HORVU.HOR_7172.PROJ.5HG00311860.1">
    <property type="protein sequence ID" value="cds:HORVU.HOR_7172.PROJ.5HG00311860.1"/>
    <property type="gene ID" value="HORVU.HOR_7172.PROJ.5HG00311860"/>
</dbReference>
<reference evidence="9" key="1">
    <citation type="submission" date="2016-07" db="EMBL/GenBank/DDBJ databases">
        <title>VRS2 regulates hormone-mediated inflorescence patterning in barley.</title>
        <authorList>
            <person name="Youssef H.M.Jr."/>
        </authorList>
    </citation>
    <scope>NUCLEOTIDE SEQUENCE</scope>
</reference>
<name>A0A1I9RHF0_HORVU</name>
<dbReference type="InterPro" id="IPR006511">
    <property type="entry name" value="SHI_C"/>
</dbReference>
<feature type="region of interest" description="Disordered" evidence="8">
    <location>
        <begin position="1"/>
        <end position="28"/>
    </location>
</feature>
<dbReference type="PANTHER" id="PTHR31604">
    <property type="entry name" value="PROTEIN LATERAL ROOT PRIMORDIUM 1"/>
    <property type="match status" value="1"/>
</dbReference>
<evidence type="ECO:0000256" key="3">
    <source>
        <dbReference type="ARBA" id="ARBA00022723"/>
    </source>
</evidence>
<sequence>MAGFPLGTGGSGRDSPASPPGVHPSDASTFLYATRGGGFQLWGQPQDQHQHQHQLTHPFYASNLIRFATDDLPAGAAQSLAGAASSSSSRAARAAALAGGSAGTSCQDCGNQAKKDCQHQRCRTCCKSRGFACSTHVKSTWVPASKRRERQQQLTALAASAAATTAGAGPSRDPTKRPRARLAVTTPTTSSGDQQMVTVAERFPREVSSEAVFRCVRLGPVDQAEAELAYQTTVSIGGHVFKGILHDVGPSSNAHAQLQAAAGGSGSDYQFRLTGDVSPPSAGAEAGDAGGRGVSGNNHNIVVSSAVVMDPYPTPGLYGSFPATTPFFHGHPYQRQ</sequence>
<evidence type="ECO:0000256" key="7">
    <source>
        <dbReference type="ARBA" id="ARBA00023242"/>
    </source>
</evidence>
<dbReference type="Pfam" id="PF05142">
    <property type="entry name" value="DUF702"/>
    <property type="match status" value="1"/>
</dbReference>
<dbReference type="NCBIfam" id="TIGR01623">
    <property type="entry name" value="put_zinc_LRP1"/>
    <property type="match status" value="1"/>
</dbReference>
<proteinExistence type="inferred from homology"/>
<evidence type="ECO:0000256" key="2">
    <source>
        <dbReference type="ARBA" id="ARBA00006911"/>
    </source>
</evidence>